<feature type="transmembrane region" description="Helical" evidence="8">
    <location>
        <begin position="130"/>
        <end position="147"/>
    </location>
</feature>
<dbReference type="GO" id="GO:0042371">
    <property type="term" value="P:vitamin K biosynthetic process"/>
    <property type="evidence" value="ECO:0007669"/>
    <property type="project" value="TreeGrafter"/>
</dbReference>
<keyword evidence="7 8" id="KW-0472">Membrane</keyword>
<keyword evidence="5 8" id="KW-0812">Transmembrane</keyword>
<evidence type="ECO:0000256" key="7">
    <source>
        <dbReference type="ARBA" id="ARBA00023136"/>
    </source>
</evidence>
<evidence type="ECO:0000256" key="3">
    <source>
        <dbReference type="ARBA" id="ARBA00022475"/>
    </source>
</evidence>
<dbReference type="EMBL" id="AP019368">
    <property type="protein sequence ID" value="BBH54500.1"/>
    <property type="molecule type" value="Genomic_DNA"/>
</dbReference>
<dbReference type="NCBIfam" id="TIGR00751">
    <property type="entry name" value="menA"/>
    <property type="match status" value="1"/>
</dbReference>
<accession>A0A4P2VQ72</accession>
<dbReference type="InterPro" id="IPR000537">
    <property type="entry name" value="UbiA_prenyltransferase"/>
</dbReference>
<feature type="transmembrane region" description="Helical" evidence="8">
    <location>
        <begin position="52"/>
        <end position="72"/>
    </location>
</feature>
<evidence type="ECO:0000256" key="5">
    <source>
        <dbReference type="ARBA" id="ARBA00022692"/>
    </source>
</evidence>
<feature type="transmembrane region" description="Helical" evidence="8">
    <location>
        <begin position="252"/>
        <end position="272"/>
    </location>
</feature>
<comment type="subcellular location">
    <subcellularLocation>
        <location evidence="8">Cell membrane</location>
        <topology evidence="8">Multi-pass membrane protein</topology>
    </subcellularLocation>
    <subcellularLocation>
        <location evidence="1">Membrane</location>
        <topology evidence="1">Multi-pass membrane protein</topology>
    </subcellularLocation>
</comment>
<dbReference type="NCBIfam" id="NF004751">
    <property type="entry name" value="PRK06080.1-3"/>
    <property type="match status" value="1"/>
</dbReference>
<evidence type="ECO:0000256" key="1">
    <source>
        <dbReference type="ARBA" id="ARBA00004141"/>
    </source>
</evidence>
<feature type="transmembrane region" description="Helical" evidence="8">
    <location>
        <begin position="183"/>
        <end position="206"/>
    </location>
</feature>
<keyword evidence="2 8" id="KW-0474">Menaquinone biosynthesis</keyword>
<dbReference type="GO" id="GO:0005886">
    <property type="term" value="C:plasma membrane"/>
    <property type="evidence" value="ECO:0007669"/>
    <property type="project" value="UniProtKB-SubCell"/>
</dbReference>
<dbReference type="RefSeq" id="WP_130612356.1">
    <property type="nucleotide sequence ID" value="NZ_AP019368.1"/>
</dbReference>
<comment type="catalytic activity">
    <reaction evidence="8">
        <text>an all-trans-polyprenyl diphosphate + 1,4-dihydroxy-2-naphthoate + H(+) = a 2-demethylmenaquinol + CO2 + diphosphate</text>
        <dbReference type="Rhea" id="RHEA:26478"/>
        <dbReference type="Rhea" id="RHEA-COMP:9563"/>
        <dbReference type="Rhea" id="RHEA-COMP:9564"/>
        <dbReference type="ChEBI" id="CHEBI:11173"/>
        <dbReference type="ChEBI" id="CHEBI:15378"/>
        <dbReference type="ChEBI" id="CHEBI:16526"/>
        <dbReference type="ChEBI" id="CHEBI:33019"/>
        <dbReference type="ChEBI" id="CHEBI:55437"/>
        <dbReference type="ChEBI" id="CHEBI:58914"/>
        <dbReference type="EC" id="2.5.1.74"/>
    </reaction>
</comment>
<proteinExistence type="inferred from homology"/>
<dbReference type="AlphaFoldDB" id="A0A4P2VQ72"/>
<dbReference type="GO" id="GO:0009234">
    <property type="term" value="P:menaquinone biosynthetic process"/>
    <property type="evidence" value="ECO:0007669"/>
    <property type="project" value="UniProtKB-UniRule"/>
</dbReference>
<comment type="similarity">
    <text evidence="8">Belongs to the MenA family. Type 1 subfamily.</text>
</comment>
<evidence type="ECO:0000313" key="10">
    <source>
        <dbReference type="EMBL" id="BBH54500.1"/>
    </source>
</evidence>
<dbReference type="Pfam" id="PF01040">
    <property type="entry name" value="UbiA"/>
    <property type="match status" value="1"/>
</dbReference>
<dbReference type="PANTHER" id="PTHR13929">
    <property type="entry name" value="1,4-DIHYDROXY-2-NAPHTHOATE OCTAPRENYLTRANSFERASE"/>
    <property type="match status" value="1"/>
</dbReference>
<keyword evidence="4 8" id="KW-0808">Transferase</keyword>
<dbReference type="KEGG" id="sbf:JCM31447_29710"/>
<dbReference type="GO" id="GO:0046428">
    <property type="term" value="F:1,4-dihydroxy-2-naphthoate polyprenyltransferase activity"/>
    <property type="evidence" value="ECO:0007669"/>
    <property type="project" value="UniProtKB-UniRule"/>
</dbReference>
<evidence type="ECO:0000313" key="11">
    <source>
        <dbReference type="Proteomes" id="UP000291236"/>
    </source>
</evidence>
<comment type="pathway">
    <text evidence="8">Quinol/quinone metabolism; menaquinone biosynthesis; menaquinol from 1,4-dihydroxy-2-naphthoate: step 1/2.</text>
</comment>
<feature type="transmembrane region" description="Helical" evidence="8">
    <location>
        <begin position="104"/>
        <end position="124"/>
    </location>
</feature>
<comment type="function">
    <text evidence="8">Conversion of 1,4-dihydroxy-2-naphthoate (DHNA) to demethylmenaquinone (DMK).</text>
</comment>
<dbReference type="InterPro" id="IPR004657">
    <property type="entry name" value="MenA"/>
</dbReference>
<evidence type="ECO:0000256" key="9">
    <source>
        <dbReference type="NCBIfam" id="TIGR00751"/>
    </source>
</evidence>
<protein>
    <recommendedName>
        <fullName evidence="8 9">1,4-dihydroxy-2-naphthoate octaprenyltransferase</fullName>
        <shortName evidence="8">DHNA-octaprenyltransferase</shortName>
        <ecNumber evidence="8 9">2.5.1.74</ecNumber>
    </recommendedName>
</protein>
<dbReference type="CDD" id="cd13962">
    <property type="entry name" value="PT_UbiA_UBIAD1"/>
    <property type="match status" value="1"/>
</dbReference>
<dbReference type="PANTHER" id="PTHR13929:SF0">
    <property type="entry name" value="UBIA PRENYLTRANSFERASE DOMAIN-CONTAINING PROTEIN 1"/>
    <property type="match status" value="1"/>
</dbReference>
<dbReference type="UniPathway" id="UPA00079">
    <property type="reaction ID" value="UER00168"/>
</dbReference>
<dbReference type="InterPro" id="IPR044878">
    <property type="entry name" value="UbiA_sf"/>
</dbReference>
<dbReference type="EC" id="2.5.1.74" evidence="8 9"/>
<dbReference type="OrthoDB" id="5289636at2"/>
<feature type="transmembrane region" description="Helical" evidence="8">
    <location>
        <begin position="227"/>
        <end position="246"/>
    </location>
</feature>
<evidence type="ECO:0000256" key="8">
    <source>
        <dbReference type="HAMAP-Rule" id="MF_01937"/>
    </source>
</evidence>
<organism evidence="10 11">
    <name type="scientific">Fluviispira sanaruensis</name>
    <dbReference type="NCBI Taxonomy" id="2493639"/>
    <lineage>
        <taxon>Bacteria</taxon>
        <taxon>Pseudomonadati</taxon>
        <taxon>Bdellovibrionota</taxon>
        <taxon>Oligoflexia</taxon>
        <taxon>Silvanigrellales</taxon>
        <taxon>Silvanigrellaceae</taxon>
        <taxon>Fluviispira</taxon>
    </lineage>
</organism>
<evidence type="ECO:0000256" key="4">
    <source>
        <dbReference type="ARBA" id="ARBA00022679"/>
    </source>
</evidence>
<reference evidence="10 11" key="1">
    <citation type="submission" date="2018-12" db="EMBL/GenBank/DDBJ databases">
        <title>Rubrispira sanarue gen. nov., sp., nov., a member of the order Silvanigrellales, isolated from a brackish lake in Hamamatsu Japan.</title>
        <authorList>
            <person name="Maejima Y."/>
            <person name="Iino T."/>
            <person name="Muraguchi Y."/>
            <person name="Fukuda K."/>
            <person name="Nojiri H."/>
            <person name="Ohkuma M."/>
            <person name="Moriuchi R."/>
            <person name="Dohra H."/>
            <person name="Kimbara K."/>
            <person name="Shintani M."/>
        </authorList>
    </citation>
    <scope>NUCLEOTIDE SEQUENCE [LARGE SCALE GENOMIC DNA]</scope>
    <source>
        <strain evidence="10 11">RF1110005</strain>
    </source>
</reference>
<gene>
    <name evidence="8" type="primary">menA</name>
    <name evidence="10" type="ORF">JCM31447_29710</name>
</gene>
<dbReference type="Gene3D" id="1.10.357.140">
    <property type="entry name" value="UbiA prenyltransferase"/>
    <property type="match status" value="1"/>
</dbReference>
<sequence>MISIEQAQEQSKINAFILAARPKTLAAAFVPILVATAVAYSELNASGLKVQWSLSLFALLSSIFIQIGTNFINDAIDFKKGADNEKRIGPKRMTQSGLLSSKQVLFGGLCCFLLAALFGVPLIVSGGLPILFVGIVSIICGYIYTGGPYPLAYKGLGELFVILFFGIIAVLGVYYLQTNTIHLHAFIASLQIGLLATVLISINNFRDYIEDKKVHKMTLAAIFGKKFARFEIAFLFSFAFLLNIYWYLSGYIFVAFLPLISLPLSIYVTRGVIINEPSPIFNKFLGMSAAVQMLFGIFMSIGFFIR</sequence>
<keyword evidence="6 8" id="KW-1133">Transmembrane helix</keyword>
<feature type="transmembrane region" description="Helical" evidence="8">
    <location>
        <begin position="20"/>
        <end position="40"/>
    </location>
</feature>
<dbReference type="PIRSF" id="PIRSF005355">
    <property type="entry name" value="UBIAD1"/>
    <property type="match status" value="1"/>
</dbReference>
<feature type="transmembrane region" description="Helical" evidence="8">
    <location>
        <begin position="159"/>
        <end position="177"/>
    </location>
</feature>
<keyword evidence="11" id="KW-1185">Reference proteome</keyword>
<dbReference type="Proteomes" id="UP000291236">
    <property type="component" value="Chromosome"/>
</dbReference>
<keyword evidence="3 8" id="KW-1003">Cell membrane</keyword>
<feature type="transmembrane region" description="Helical" evidence="8">
    <location>
        <begin position="284"/>
        <end position="305"/>
    </location>
</feature>
<dbReference type="HAMAP" id="MF_01937">
    <property type="entry name" value="MenA_1"/>
    <property type="match status" value="1"/>
</dbReference>
<evidence type="ECO:0000256" key="2">
    <source>
        <dbReference type="ARBA" id="ARBA00022428"/>
    </source>
</evidence>
<evidence type="ECO:0000256" key="6">
    <source>
        <dbReference type="ARBA" id="ARBA00022989"/>
    </source>
</evidence>
<dbReference type="InterPro" id="IPR026046">
    <property type="entry name" value="UBIAD1"/>
</dbReference>
<name>A0A4P2VQ72_FLUSA</name>